<feature type="compositionally biased region" description="Low complexity" evidence="3">
    <location>
        <begin position="12"/>
        <end position="21"/>
    </location>
</feature>
<protein>
    <recommendedName>
        <fullName evidence="2">Protein BFR2</fullName>
    </recommendedName>
</protein>
<feature type="compositionally biased region" description="Acidic residues" evidence="3">
    <location>
        <begin position="464"/>
        <end position="480"/>
    </location>
</feature>
<dbReference type="PANTHER" id="PTHR15565">
    <property type="entry name" value="AATF PROTEIN APOPTOSIS ANTAGONIZING TRANSCRIPTION FACTOR"/>
    <property type="match status" value="1"/>
</dbReference>
<feature type="domain" description="Apoptosis-antagonizing transcription factor C-terminal" evidence="4">
    <location>
        <begin position="371"/>
        <end position="455"/>
    </location>
</feature>
<dbReference type="Proteomes" id="UP000481861">
    <property type="component" value="Unassembled WGS sequence"/>
</dbReference>
<sequence>MKKSKLADFDPESLLDPAPSSSDDENSDFSDAEETNAGREHYSDVSKSRLRKKEVVPLGPQYTGSRISRHAVEDEDSDDPFARGFDDEGDSEEDESEEDDTNAVAVANGSVDEDSVDGDEHDDADSDDEMEELDGGEDGFDEDDEDEDEAGNIEEDADERSAKNSATLRAAIQVPEPLVATLAQAAHADVAKGQAVKAQRRTFNTLLNTRVRLQKALISTNSMAAAEYNEATAPDVSIQAAEQAALALLNNLTEMRASLDSSLTGTKRKRTLFEANTPSSEIWTSLGTDTTAHRAAVLEKWSGKTSVARLKAGKGRLNAEAQQTLTDVLAAQVQDSSHLISRTQTPRSCAPLQAAANAGSSSSIYDDADFYGLLLKELLEQRNAELAGNGPAEFVVQAPWQAVREAKTKKVVDTKASKGRRLRYTVHEKLQNFVAPEERGTWGERQREELFSSLFGKKITLGEADDVDSEPEEVDAEEEGLMLFRS</sequence>
<gene>
    <name evidence="6" type="ORF">BDV95DRAFT_608150</name>
</gene>
<feature type="region of interest" description="Disordered" evidence="3">
    <location>
        <begin position="1"/>
        <end position="164"/>
    </location>
</feature>
<evidence type="ECO:0000256" key="3">
    <source>
        <dbReference type="SAM" id="MobiDB-lite"/>
    </source>
</evidence>
<dbReference type="InterPro" id="IPR025160">
    <property type="entry name" value="AATF"/>
</dbReference>
<keyword evidence="7" id="KW-1185">Reference proteome</keyword>
<dbReference type="GO" id="GO:0000462">
    <property type="term" value="P:maturation of SSU-rRNA from tricistronic rRNA transcript (SSU-rRNA, 5.8S rRNA, LSU-rRNA)"/>
    <property type="evidence" value="ECO:0007669"/>
    <property type="project" value="TreeGrafter"/>
</dbReference>
<dbReference type="GO" id="GO:0005730">
    <property type="term" value="C:nucleolus"/>
    <property type="evidence" value="ECO:0007669"/>
    <property type="project" value="TreeGrafter"/>
</dbReference>
<name>A0A7C8M8A0_9PLEO</name>
<feature type="compositionally biased region" description="Acidic residues" evidence="3">
    <location>
        <begin position="111"/>
        <end position="158"/>
    </location>
</feature>
<feature type="region of interest" description="Disordered" evidence="3">
    <location>
        <begin position="464"/>
        <end position="486"/>
    </location>
</feature>
<dbReference type="Pfam" id="PF08164">
    <property type="entry name" value="TRAUB"/>
    <property type="match status" value="1"/>
</dbReference>
<feature type="compositionally biased region" description="Basic and acidic residues" evidence="3">
    <location>
        <begin position="36"/>
        <end position="47"/>
    </location>
</feature>
<organism evidence="6 7">
    <name type="scientific">Massariosphaeria phaeospora</name>
    <dbReference type="NCBI Taxonomy" id="100035"/>
    <lineage>
        <taxon>Eukaryota</taxon>
        <taxon>Fungi</taxon>
        <taxon>Dikarya</taxon>
        <taxon>Ascomycota</taxon>
        <taxon>Pezizomycotina</taxon>
        <taxon>Dothideomycetes</taxon>
        <taxon>Pleosporomycetidae</taxon>
        <taxon>Pleosporales</taxon>
        <taxon>Pleosporales incertae sedis</taxon>
        <taxon>Massariosphaeria</taxon>
    </lineage>
</organism>
<feature type="compositionally biased region" description="Acidic residues" evidence="3">
    <location>
        <begin position="22"/>
        <end position="34"/>
    </location>
</feature>
<feature type="compositionally biased region" description="Acidic residues" evidence="3">
    <location>
        <begin position="87"/>
        <end position="101"/>
    </location>
</feature>
<evidence type="ECO:0000256" key="2">
    <source>
        <dbReference type="ARBA" id="ARBA00013850"/>
    </source>
</evidence>
<reference evidence="6 7" key="1">
    <citation type="submission" date="2020-01" db="EMBL/GenBank/DDBJ databases">
        <authorList>
            <consortium name="DOE Joint Genome Institute"/>
            <person name="Haridas S."/>
            <person name="Albert R."/>
            <person name="Binder M."/>
            <person name="Bloem J."/>
            <person name="Labutti K."/>
            <person name="Salamov A."/>
            <person name="Andreopoulos B."/>
            <person name="Baker S.E."/>
            <person name="Barry K."/>
            <person name="Bills G."/>
            <person name="Bluhm B.H."/>
            <person name="Cannon C."/>
            <person name="Castanera R."/>
            <person name="Culley D.E."/>
            <person name="Daum C."/>
            <person name="Ezra D."/>
            <person name="Gonzalez J.B."/>
            <person name="Henrissat B."/>
            <person name="Kuo A."/>
            <person name="Liang C."/>
            <person name="Lipzen A."/>
            <person name="Lutzoni F."/>
            <person name="Magnuson J."/>
            <person name="Mondo S."/>
            <person name="Nolan M."/>
            <person name="Ohm R."/>
            <person name="Pangilinan J."/>
            <person name="Park H.-J.H."/>
            <person name="Ramirez L."/>
            <person name="Alfaro M."/>
            <person name="Sun H."/>
            <person name="Tritt A."/>
            <person name="Yoshinaga Y."/>
            <person name="Zwiers L.-H.L."/>
            <person name="Turgeon B.G."/>
            <person name="Goodwin S.B."/>
            <person name="Spatafora J.W."/>
            <person name="Crous P.W."/>
            <person name="Grigoriev I.V."/>
        </authorList>
    </citation>
    <scope>NUCLEOTIDE SEQUENCE [LARGE SCALE GENOMIC DNA]</scope>
    <source>
        <strain evidence="6 7">CBS 611.86</strain>
    </source>
</reference>
<evidence type="ECO:0000313" key="7">
    <source>
        <dbReference type="Proteomes" id="UP000481861"/>
    </source>
</evidence>
<dbReference type="EMBL" id="JAADJZ010000014">
    <property type="protein sequence ID" value="KAF2870135.1"/>
    <property type="molecule type" value="Genomic_DNA"/>
</dbReference>
<feature type="domain" description="AATF leucine zipper-containing" evidence="5">
    <location>
        <begin position="189"/>
        <end position="304"/>
    </location>
</feature>
<dbReference type="InterPro" id="IPR012617">
    <property type="entry name" value="AATF_C"/>
</dbReference>
<evidence type="ECO:0000256" key="1">
    <source>
        <dbReference type="ARBA" id="ARBA00008966"/>
    </source>
</evidence>
<comment type="caution">
    <text evidence="6">The sequence shown here is derived from an EMBL/GenBank/DDBJ whole genome shotgun (WGS) entry which is preliminary data.</text>
</comment>
<evidence type="ECO:0000259" key="5">
    <source>
        <dbReference type="Pfam" id="PF13339"/>
    </source>
</evidence>
<dbReference type="OrthoDB" id="5783963at2759"/>
<proteinExistence type="inferred from homology"/>
<dbReference type="InterPro" id="IPR039223">
    <property type="entry name" value="AATF/Bfr2"/>
</dbReference>
<dbReference type="Pfam" id="PF13339">
    <property type="entry name" value="AATF-Che1"/>
    <property type="match status" value="1"/>
</dbReference>
<dbReference type="AlphaFoldDB" id="A0A7C8M8A0"/>
<dbReference type="PANTHER" id="PTHR15565:SF0">
    <property type="entry name" value="PROTEIN AATF"/>
    <property type="match status" value="1"/>
</dbReference>
<accession>A0A7C8M8A0</accession>
<evidence type="ECO:0000259" key="4">
    <source>
        <dbReference type="Pfam" id="PF08164"/>
    </source>
</evidence>
<comment type="similarity">
    <text evidence="1">Belongs to the AATF family.</text>
</comment>
<evidence type="ECO:0000313" key="6">
    <source>
        <dbReference type="EMBL" id="KAF2870135.1"/>
    </source>
</evidence>